<name>A0AAT9JTY2_SYNEL</name>
<sequence length="102" mass="11197">MKDSKRRPVVIVSPLYGQRQTAQVVPLTSDLRSEGSLLRVKISATTQTGLEQDSLALCEQTTCILVSLLSEPFGKIPTVLLMEIRRACAFALGLTPNQLRID</sequence>
<dbReference type="InterPro" id="IPR003477">
    <property type="entry name" value="PemK-like"/>
</dbReference>
<keyword evidence="2" id="KW-1277">Toxin-antitoxin system</keyword>
<reference evidence="3" key="1">
    <citation type="submission" date="2024-01" db="EMBL/GenBank/DDBJ databases">
        <title>Synechococcus elongatus PCC 11802, a close yet different native of Synechococcus elongatus PCC 11801.</title>
        <authorList>
            <person name="Jaiswal D."/>
            <person name="Sengupta A."/>
            <person name="Sengupta S."/>
            <person name="Pakrasi H.B."/>
            <person name="Wangikar P."/>
        </authorList>
    </citation>
    <scope>NUCLEOTIDE SEQUENCE</scope>
    <source>
        <strain evidence="3">PCC 11802</strain>
    </source>
</reference>
<dbReference type="GO" id="GO:0003677">
    <property type="term" value="F:DNA binding"/>
    <property type="evidence" value="ECO:0007669"/>
    <property type="project" value="InterPro"/>
</dbReference>
<dbReference type="AlphaFoldDB" id="A0AAT9JTY2"/>
<dbReference type="EC" id="3.1.-.-" evidence="3"/>
<accession>A0AAT9JTY2</accession>
<organism evidence="3">
    <name type="scientific">Synechococcus elongatus PCC 11802</name>
    <dbReference type="NCBI Taxonomy" id="2283154"/>
    <lineage>
        <taxon>Bacteria</taxon>
        <taxon>Bacillati</taxon>
        <taxon>Cyanobacteriota</taxon>
        <taxon>Cyanophyceae</taxon>
        <taxon>Synechococcales</taxon>
        <taxon>Synechococcaceae</taxon>
        <taxon>Synechococcus</taxon>
    </lineage>
</organism>
<proteinExistence type="inferred from homology"/>
<evidence type="ECO:0000256" key="2">
    <source>
        <dbReference type="ARBA" id="ARBA00022649"/>
    </source>
</evidence>
<gene>
    <name evidence="3" type="ORF">EKO22_07540</name>
</gene>
<keyword evidence="3" id="KW-0378">Hydrolase</keyword>
<comment type="similarity">
    <text evidence="1">Belongs to the PemK/MazF family.</text>
</comment>
<dbReference type="EMBL" id="CP034671">
    <property type="protein sequence ID" value="QFZ92232.2"/>
    <property type="molecule type" value="Genomic_DNA"/>
</dbReference>
<dbReference type="InterPro" id="IPR011067">
    <property type="entry name" value="Plasmid_toxin/cell-grow_inhib"/>
</dbReference>
<dbReference type="GO" id="GO:0016787">
    <property type="term" value="F:hydrolase activity"/>
    <property type="evidence" value="ECO:0007669"/>
    <property type="project" value="UniProtKB-KW"/>
</dbReference>
<evidence type="ECO:0000256" key="1">
    <source>
        <dbReference type="ARBA" id="ARBA00007521"/>
    </source>
</evidence>
<evidence type="ECO:0000313" key="3">
    <source>
        <dbReference type="EMBL" id="QFZ92232.2"/>
    </source>
</evidence>
<dbReference type="Gene3D" id="2.30.30.110">
    <property type="match status" value="1"/>
</dbReference>
<dbReference type="SUPFAM" id="SSF50118">
    <property type="entry name" value="Cell growth inhibitor/plasmid maintenance toxic component"/>
    <property type="match status" value="1"/>
</dbReference>
<dbReference type="Pfam" id="PF02452">
    <property type="entry name" value="PemK_toxin"/>
    <property type="match status" value="1"/>
</dbReference>
<protein>
    <submittedName>
        <fullName evidence="3">Type II toxin-antitoxin system PemK/MazF family toxin</fullName>
        <ecNumber evidence="3">3.1.-.-</ecNumber>
    </submittedName>
</protein>